<dbReference type="InterPro" id="IPR036259">
    <property type="entry name" value="MFS_trans_sf"/>
</dbReference>
<dbReference type="PROSITE" id="PS50850">
    <property type="entry name" value="MFS"/>
    <property type="match status" value="1"/>
</dbReference>
<dbReference type="Pfam" id="PF07690">
    <property type="entry name" value="MFS_1"/>
    <property type="match status" value="1"/>
</dbReference>
<protein>
    <submittedName>
        <fullName evidence="7">MFS transporter</fullName>
    </submittedName>
</protein>
<dbReference type="RefSeq" id="WP_149769650.1">
    <property type="nucleotide sequence ID" value="NZ_VDFQ02000003.1"/>
</dbReference>
<dbReference type="SUPFAM" id="SSF103473">
    <property type="entry name" value="MFS general substrate transporter"/>
    <property type="match status" value="1"/>
</dbReference>
<feature type="transmembrane region" description="Helical" evidence="5">
    <location>
        <begin position="247"/>
        <end position="267"/>
    </location>
</feature>
<proteinExistence type="predicted"/>
<evidence type="ECO:0000256" key="3">
    <source>
        <dbReference type="ARBA" id="ARBA00022989"/>
    </source>
</evidence>
<dbReference type="GO" id="GO:0005886">
    <property type="term" value="C:plasma membrane"/>
    <property type="evidence" value="ECO:0007669"/>
    <property type="project" value="UniProtKB-SubCell"/>
</dbReference>
<feature type="transmembrane region" description="Helical" evidence="5">
    <location>
        <begin position="212"/>
        <end position="235"/>
    </location>
</feature>
<gene>
    <name evidence="7" type="ORF">FE697_011010</name>
</gene>
<dbReference type="PANTHER" id="PTHR23531:SF1">
    <property type="entry name" value="QUINOLENE RESISTANCE PROTEIN NORA"/>
    <property type="match status" value="1"/>
</dbReference>
<feature type="transmembrane region" description="Helical" evidence="5">
    <location>
        <begin position="364"/>
        <end position="383"/>
    </location>
</feature>
<comment type="caution">
    <text evidence="7">The sequence shown here is derived from an EMBL/GenBank/DDBJ whole genome shotgun (WGS) entry which is preliminary data.</text>
</comment>
<organism evidence="7 8">
    <name type="scientific">Mumia zhuanghuii</name>
    <dbReference type="NCBI Taxonomy" id="2585211"/>
    <lineage>
        <taxon>Bacteria</taxon>
        <taxon>Bacillati</taxon>
        <taxon>Actinomycetota</taxon>
        <taxon>Actinomycetes</taxon>
        <taxon>Propionibacteriales</taxon>
        <taxon>Nocardioidaceae</taxon>
        <taxon>Mumia</taxon>
    </lineage>
</organism>
<dbReference type="InterPro" id="IPR020846">
    <property type="entry name" value="MFS_dom"/>
</dbReference>
<comment type="subcellular location">
    <subcellularLocation>
        <location evidence="1">Cell membrane</location>
        <topology evidence="1">Multi-pass membrane protein</topology>
    </subcellularLocation>
</comment>
<evidence type="ECO:0000256" key="2">
    <source>
        <dbReference type="ARBA" id="ARBA00022692"/>
    </source>
</evidence>
<dbReference type="OrthoDB" id="5242299at2"/>
<dbReference type="GO" id="GO:0022857">
    <property type="term" value="F:transmembrane transporter activity"/>
    <property type="evidence" value="ECO:0007669"/>
    <property type="project" value="InterPro"/>
</dbReference>
<keyword evidence="2 5" id="KW-0812">Transmembrane</keyword>
<dbReference type="Gene3D" id="1.20.1250.20">
    <property type="entry name" value="MFS general substrate transporter like domains"/>
    <property type="match status" value="1"/>
</dbReference>
<name>A0A5Q6RXB7_9ACTN</name>
<dbReference type="Proteomes" id="UP000307768">
    <property type="component" value="Unassembled WGS sequence"/>
</dbReference>
<evidence type="ECO:0000313" key="8">
    <source>
        <dbReference type="Proteomes" id="UP000307768"/>
    </source>
</evidence>
<evidence type="ECO:0000256" key="4">
    <source>
        <dbReference type="ARBA" id="ARBA00023136"/>
    </source>
</evidence>
<dbReference type="InterPro" id="IPR011701">
    <property type="entry name" value="MFS"/>
</dbReference>
<keyword evidence="3 5" id="KW-1133">Transmembrane helix</keyword>
<feature type="transmembrane region" description="Helical" evidence="5">
    <location>
        <begin position="54"/>
        <end position="73"/>
    </location>
</feature>
<feature type="transmembrane region" description="Helical" evidence="5">
    <location>
        <begin position="20"/>
        <end position="42"/>
    </location>
</feature>
<dbReference type="EMBL" id="VDFQ02000003">
    <property type="protein sequence ID" value="KAA1422700.1"/>
    <property type="molecule type" value="Genomic_DNA"/>
</dbReference>
<dbReference type="PANTHER" id="PTHR23531">
    <property type="entry name" value="QUINOLENE RESISTANCE PROTEIN NORA"/>
    <property type="match status" value="1"/>
</dbReference>
<feature type="transmembrane region" description="Helical" evidence="5">
    <location>
        <begin position="110"/>
        <end position="132"/>
    </location>
</feature>
<feature type="domain" description="Major facilitator superfamily (MFS) profile" evidence="6">
    <location>
        <begin position="18"/>
        <end position="387"/>
    </location>
</feature>
<feature type="transmembrane region" description="Helical" evidence="5">
    <location>
        <begin position="173"/>
        <end position="192"/>
    </location>
</feature>
<reference evidence="7 8" key="1">
    <citation type="submission" date="2019-09" db="EMBL/GenBank/DDBJ databases">
        <title>Mumia zhuanghuii sp. nov. isolated from the intestinal contents of plateau pika (Ochotona curzoniae) in the Qinghai-Tibet plateau of China.</title>
        <authorList>
            <person name="Tian Z."/>
        </authorList>
    </citation>
    <scope>NUCLEOTIDE SEQUENCE [LARGE SCALE GENOMIC DNA]</scope>
    <source>
        <strain evidence="8">350</strain>
    </source>
</reference>
<evidence type="ECO:0000256" key="5">
    <source>
        <dbReference type="SAM" id="Phobius"/>
    </source>
</evidence>
<evidence type="ECO:0000313" key="7">
    <source>
        <dbReference type="EMBL" id="KAA1422700.1"/>
    </source>
</evidence>
<evidence type="ECO:0000256" key="1">
    <source>
        <dbReference type="ARBA" id="ARBA00004651"/>
    </source>
</evidence>
<sequence length="392" mass="39014">MTTPLAGTELTEPLVTRPFVALALAELAYFTADGIAILALPLQVTGPLGGTEAGAGLAFAAFAVTALVGRPIAGRLTDTWGRLPLMTVGAATAAVGLALTAYAPSLTVVVALRLLLGLGEAAFFVAAIAAVADLAPPSRIGEAMSYNSLGLYLGLTLGPPLGEQVVSIGGFRAAWLVAAALAAAAILLVRLVGETREPAADSEPGGLVHVPAIAPSLGFLTSIVAMGGFLTFAALHAERSGLPHASLPLMVYGSTVVLGRIAFGRYVDRVPPLSLGAAALATMSLGMLLLTLVPTPAGVLAGSALTAFGIVFSTPAFFSAIFATASPSERGAASGTASVALDLGLAAGPVMVGLVAEQQGIGRGFAACVAVTLAGTAWTMLLARRAVGRPAA</sequence>
<keyword evidence="4 5" id="KW-0472">Membrane</keyword>
<dbReference type="AlphaFoldDB" id="A0A5Q6RXB7"/>
<accession>A0A5Q6RXB7</accession>
<feature type="transmembrane region" description="Helical" evidence="5">
    <location>
        <begin position="273"/>
        <end position="293"/>
    </location>
</feature>
<feature type="transmembrane region" description="Helical" evidence="5">
    <location>
        <begin position="85"/>
        <end position="103"/>
    </location>
</feature>
<dbReference type="InterPro" id="IPR052714">
    <property type="entry name" value="MFS_Exporter"/>
</dbReference>
<evidence type="ECO:0000259" key="6">
    <source>
        <dbReference type="PROSITE" id="PS50850"/>
    </source>
</evidence>
<feature type="transmembrane region" description="Helical" evidence="5">
    <location>
        <begin position="305"/>
        <end position="325"/>
    </location>
</feature>
<feature type="transmembrane region" description="Helical" evidence="5">
    <location>
        <begin position="331"/>
        <end position="352"/>
    </location>
</feature>